<dbReference type="SUPFAM" id="SSF53756">
    <property type="entry name" value="UDP-Glycosyltransferase/glycogen phosphorylase"/>
    <property type="match status" value="1"/>
</dbReference>
<dbReference type="Gene3D" id="3.40.50.2000">
    <property type="entry name" value="Glycogen Phosphorylase B"/>
    <property type="match status" value="2"/>
</dbReference>
<sequence length="145" mass="15949">MGKKVEQRLLEAWKKLSRTSVPLPLVDKEGGGTYGLSLLKAEEEDTCMRWLNSKPPRSVVYVSFGSIASVSAEQMEELVCGLEASAKHFLWVVGAALEKTLPRAFRKAPVERGLVVQWSPQLAGMDEFVAFVNAEAKDRRGAADV</sequence>
<name>A0A427AA03_ENSVE</name>
<evidence type="ECO:0008006" key="5">
    <source>
        <dbReference type="Google" id="ProtNLM"/>
    </source>
</evidence>
<comment type="caution">
    <text evidence="3">The sequence shown here is derived from an EMBL/GenBank/DDBJ whole genome shotgun (WGS) entry which is preliminary data.</text>
</comment>
<proteinExistence type="inferred from homology"/>
<organism evidence="3 4">
    <name type="scientific">Ensete ventricosum</name>
    <name type="common">Abyssinian banana</name>
    <name type="synonym">Musa ensete</name>
    <dbReference type="NCBI Taxonomy" id="4639"/>
    <lineage>
        <taxon>Eukaryota</taxon>
        <taxon>Viridiplantae</taxon>
        <taxon>Streptophyta</taxon>
        <taxon>Embryophyta</taxon>
        <taxon>Tracheophyta</taxon>
        <taxon>Spermatophyta</taxon>
        <taxon>Magnoliopsida</taxon>
        <taxon>Liliopsida</taxon>
        <taxon>Zingiberales</taxon>
        <taxon>Musaceae</taxon>
        <taxon>Ensete</taxon>
    </lineage>
</organism>
<dbReference type="EMBL" id="AMZH03003204">
    <property type="protein sequence ID" value="RRT73065.1"/>
    <property type="molecule type" value="Genomic_DNA"/>
</dbReference>
<evidence type="ECO:0000313" key="4">
    <source>
        <dbReference type="Proteomes" id="UP000287651"/>
    </source>
</evidence>
<reference evidence="3 4" key="1">
    <citation type="journal article" date="2014" name="Agronomy (Basel)">
        <title>A Draft Genome Sequence for Ensete ventricosum, the Drought-Tolerant Tree Against Hunger.</title>
        <authorList>
            <person name="Harrison J."/>
            <person name="Moore K.A."/>
            <person name="Paszkiewicz K."/>
            <person name="Jones T."/>
            <person name="Grant M."/>
            <person name="Ambacheew D."/>
            <person name="Muzemil S."/>
            <person name="Studholme D.J."/>
        </authorList>
    </citation>
    <scope>NUCLEOTIDE SEQUENCE [LARGE SCALE GENOMIC DNA]</scope>
</reference>
<dbReference type="Proteomes" id="UP000287651">
    <property type="component" value="Unassembled WGS sequence"/>
</dbReference>
<dbReference type="Pfam" id="PF00201">
    <property type="entry name" value="UDPGT"/>
    <property type="match status" value="1"/>
</dbReference>
<dbReference type="AlphaFoldDB" id="A0A427AA03"/>
<gene>
    <name evidence="3" type="ORF">B296_00012186</name>
</gene>
<comment type="similarity">
    <text evidence="1">Belongs to the UDP-glycosyltransferase family.</text>
</comment>
<dbReference type="GO" id="GO:0080043">
    <property type="term" value="F:quercetin 3-O-glucosyltransferase activity"/>
    <property type="evidence" value="ECO:0007669"/>
    <property type="project" value="TreeGrafter"/>
</dbReference>
<evidence type="ECO:0000256" key="2">
    <source>
        <dbReference type="ARBA" id="ARBA00022679"/>
    </source>
</evidence>
<protein>
    <recommendedName>
        <fullName evidence="5">UDP-glycosyltransferases domain-containing protein</fullName>
    </recommendedName>
</protein>
<dbReference type="InterPro" id="IPR002213">
    <property type="entry name" value="UDP_glucos_trans"/>
</dbReference>
<dbReference type="PANTHER" id="PTHR11926:SF1553">
    <property type="entry name" value="GLYCOSYLTRANSFERASE"/>
    <property type="match status" value="1"/>
</dbReference>
<evidence type="ECO:0000256" key="1">
    <source>
        <dbReference type="ARBA" id="ARBA00009995"/>
    </source>
</evidence>
<dbReference type="GO" id="GO:0080044">
    <property type="term" value="F:quercetin 7-O-glucosyltransferase activity"/>
    <property type="evidence" value="ECO:0007669"/>
    <property type="project" value="TreeGrafter"/>
</dbReference>
<accession>A0A427AA03</accession>
<dbReference type="PANTHER" id="PTHR11926">
    <property type="entry name" value="GLUCOSYL/GLUCURONOSYL TRANSFERASES"/>
    <property type="match status" value="1"/>
</dbReference>
<evidence type="ECO:0000313" key="3">
    <source>
        <dbReference type="EMBL" id="RRT73065.1"/>
    </source>
</evidence>
<keyword evidence="2" id="KW-0808">Transferase</keyword>